<evidence type="ECO:0000313" key="1">
    <source>
        <dbReference type="EMBL" id="KAK7352442.1"/>
    </source>
</evidence>
<reference evidence="1 2" key="1">
    <citation type="submission" date="2024-01" db="EMBL/GenBank/DDBJ databases">
        <title>The genomes of 5 underutilized Papilionoideae crops provide insights into root nodulation and disease resistanc.</title>
        <authorList>
            <person name="Jiang F."/>
        </authorList>
    </citation>
    <scope>NUCLEOTIDE SEQUENCE [LARGE SCALE GENOMIC DNA]</scope>
    <source>
        <strain evidence="1">JINMINGXINNONG_FW02</strain>
        <tissue evidence="1">Leaves</tissue>
    </source>
</reference>
<organism evidence="1 2">
    <name type="scientific">Phaseolus coccineus</name>
    <name type="common">Scarlet runner bean</name>
    <name type="synonym">Phaseolus multiflorus</name>
    <dbReference type="NCBI Taxonomy" id="3886"/>
    <lineage>
        <taxon>Eukaryota</taxon>
        <taxon>Viridiplantae</taxon>
        <taxon>Streptophyta</taxon>
        <taxon>Embryophyta</taxon>
        <taxon>Tracheophyta</taxon>
        <taxon>Spermatophyta</taxon>
        <taxon>Magnoliopsida</taxon>
        <taxon>eudicotyledons</taxon>
        <taxon>Gunneridae</taxon>
        <taxon>Pentapetalae</taxon>
        <taxon>rosids</taxon>
        <taxon>fabids</taxon>
        <taxon>Fabales</taxon>
        <taxon>Fabaceae</taxon>
        <taxon>Papilionoideae</taxon>
        <taxon>50 kb inversion clade</taxon>
        <taxon>NPAAA clade</taxon>
        <taxon>indigoferoid/millettioid clade</taxon>
        <taxon>Phaseoleae</taxon>
        <taxon>Phaseolus</taxon>
    </lineage>
</organism>
<keyword evidence="2" id="KW-1185">Reference proteome</keyword>
<comment type="caution">
    <text evidence="1">The sequence shown here is derived from an EMBL/GenBank/DDBJ whole genome shotgun (WGS) entry which is preliminary data.</text>
</comment>
<accession>A0AAN9QYC7</accession>
<gene>
    <name evidence="1" type="ORF">VNO80_17864</name>
</gene>
<dbReference type="Proteomes" id="UP001374584">
    <property type="component" value="Unassembled WGS sequence"/>
</dbReference>
<evidence type="ECO:0000313" key="2">
    <source>
        <dbReference type="Proteomes" id="UP001374584"/>
    </source>
</evidence>
<dbReference type="EMBL" id="JAYMYR010000007">
    <property type="protein sequence ID" value="KAK7352442.1"/>
    <property type="molecule type" value="Genomic_DNA"/>
</dbReference>
<dbReference type="AlphaFoldDB" id="A0AAN9QYC7"/>
<sequence length="182" mass="21262">MELCCLTTSNIIRKFIEFKVSYVQLYWSRAISEWLRSDMYMSILSKGQAQLGFVGLCRSQNGEKVCLPALRFLAEYASKFQDNYISIDDKSNTRRNSLSISMTVNTISPSKDRKQRDRLPTVVRVVGSSHSDLVDLQYRRLRWWREVRKFDLVVGVDLVTSTQEGRERTDYNRCQGMLLRAR</sequence>
<name>A0AAN9QYC7_PHACN</name>
<proteinExistence type="predicted"/>
<protein>
    <submittedName>
        <fullName evidence="1">Uncharacterized protein</fullName>
    </submittedName>
</protein>